<sequence>MTMTWKDDTFSIFRPEQAAAYASERGDSYEEPNHRTVLDYHTGARDSVLDVGTRPGRGIWDLLRYLSTAVGCDTSPQMIEQATRNAVAYNMQTRTSFSMAGAEGRAKAIEEAGMSATKVDLMSVASTSVRPAQILPTGRPCAEAGGAHWRCSRARHFTYILRRGYQDLPLPWTVGAESTFEEASFPRREWDRDGVRLSLPLADGSLGPFLFTKHASIEEMVAGFGFV</sequence>
<evidence type="ECO:0000313" key="1">
    <source>
        <dbReference type="EMBL" id="KAF2766967.1"/>
    </source>
</evidence>
<reference evidence="1" key="1">
    <citation type="journal article" date="2020" name="Stud. Mycol.">
        <title>101 Dothideomycetes genomes: a test case for predicting lifestyles and emergence of pathogens.</title>
        <authorList>
            <person name="Haridas S."/>
            <person name="Albert R."/>
            <person name="Binder M."/>
            <person name="Bloem J."/>
            <person name="Labutti K."/>
            <person name="Salamov A."/>
            <person name="Andreopoulos B."/>
            <person name="Baker S."/>
            <person name="Barry K."/>
            <person name="Bills G."/>
            <person name="Bluhm B."/>
            <person name="Cannon C."/>
            <person name="Castanera R."/>
            <person name="Culley D."/>
            <person name="Daum C."/>
            <person name="Ezra D."/>
            <person name="Gonzalez J."/>
            <person name="Henrissat B."/>
            <person name="Kuo A."/>
            <person name="Liang C."/>
            <person name="Lipzen A."/>
            <person name="Lutzoni F."/>
            <person name="Magnuson J."/>
            <person name="Mondo S."/>
            <person name="Nolan M."/>
            <person name="Ohm R."/>
            <person name="Pangilinan J."/>
            <person name="Park H.-J."/>
            <person name="Ramirez L."/>
            <person name="Alfaro M."/>
            <person name="Sun H."/>
            <person name="Tritt A."/>
            <person name="Yoshinaga Y."/>
            <person name="Zwiers L.-H."/>
            <person name="Turgeon B."/>
            <person name="Goodwin S."/>
            <person name="Spatafora J."/>
            <person name="Crous P."/>
            <person name="Grigoriev I."/>
        </authorList>
    </citation>
    <scope>NUCLEOTIDE SEQUENCE</scope>
    <source>
        <strain evidence="1">CBS 116005</strain>
    </source>
</reference>
<proteinExistence type="predicted"/>
<dbReference type="InterPro" id="IPR029063">
    <property type="entry name" value="SAM-dependent_MTases_sf"/>
</dbReference>
<name>A0A6G1L279_9PEZI</name>
<dbReference type="SUPFAM" id="SSF53335">
    <property type="entry name" value="S-adenosyl-L-methionine-dependent methyltransferases"/>
    <property type="match status" value="1"/>
</dbReference>
<dbReference type="EMBL" id="ML995863">
    <property type="protein sequence ID" value="KAF2766967.1"/>
    <property type="molecule type" value="Genomic_DNA"/>
</dbReference>
<evidence type="ECO:0000313" key="2">
    <source>
        <dbReference type="Proteomes" id="UP000799436"/>
    </source>
</evidence>
<evidence type="ECO:0008006" key="3">
    <source>
        <dbReference type="Google" id="ProtNLM"/>
    </source>
</evidence>
<dbReference type="Proteomes" id="UP000799436">
    <property type="component" value="Unassembled WGS sequence"/>
</dbReference>
<organism evidence="1 2">
    <name type="scientific">Teratosphaeria nubilosa</name>
    <dbReference type="NCBI Taxonomy" id="161662"/>
    <lineage>
        <taxon>Eukaryota</taxon>
        <taxon>Fungi</taxon>
        <taxon>Dikarya</taxon>
        <taxon>Ascomycota</taxon>
        <taxon>Pezizomycotina</taxon>
        <taxon>Dothideomycetes</taxon>
        <taxon>Dothideomycetidae</taxon>
        <taxon>Mycosphaerellales</taxon>
        <taxon>Teratosphaeriaceae</taxon>
        <taxon>Teratosphaeria</taxon>
    </lineage>
</organism>
<protein>
    <recommendedName>
        <fullName evidence="3">Methyltransferase domain-containing protein</fullName>
    </recommendedName>
</protein>
<keyword evidence="2" id="KW-1185">Reference proteome</keyword>
<gene>
    <name evidence="1" type="ORF">EJ03DRAFT_164878</name>
</gene>
<dbReference type="OrthoDB" id="10027013at2759"/>
<dbReference type="Gene3D" id="3.40.50.150">
    <property type="entry name" value="Vaccinia Virus protein VP39"/>
    <property type="match status" value="1"/>
</dbReference>
<dbReference type="AlphaFoldDB" id="A0A6G1L279"/>
<accession>A0A6G1L279</accession>